<evidence type="ECO:0000259" key="1">
    <source>
        <dbReference type="PROSITE" id="PS50011"/>
    </source>
</evidence>
<dbReference type="PROSITE" id="PS50011">
    <property type="entry name" value="PROTEIN_KINASE_DOM"/>
    <property type="match status" value="1"/>
</dbReference>
<dbReference type="Gene3D" id="1.10.510.10">
    <property type="entry name" value="Transferase(Phosphotransferase) domain 1"/>
    <property type="match status" value="1"/>
</dbReference>
<dbReference type="InterPro" id="IPR008271">
    <property type="entry name" value="Ser/Thr_kinase_AS"/>
</dbReference>
<accession>A0ABP0MEU5</accession>
<keyword evidence="3" id="KW-1185">Reference proteome</keyword>
<feature type="domain" description="Protein kinase" evidence="1">
    <location>
        <begin position="24"/>
        <end position="286"/>
    </location>
</feature>
<dbReference type="SUPFAM" id="SSF56112">
    <property type="entry name" value="Protein kinase-like (PK-like)"/>
    <property type="match status" value="1"/>
</dbReference>
<dbReference type="Proteomes" id="UP001642484">
    <property type="component" value="Unassembled WGS sequence"/>
</dbReference>
<proteinExistence type="predicted"/>
<evidence type="ECO:0000313" key="3">
    <source>
        <dbReference type="Proteomes" id="UP001642484"/>
    </source>
</evidence>
<dbReference type="PANTHER" id="PTHR44167">
    <property type="entry name" value="OVARIAN-SPECIFIC SERINE/THREONINE-PROTEIN KINASE LOK-RELATED"/>
    <property type="match status" value="1"/>
</dbReference>
<dbReference type="EMBL" id="CAXAMN010016668">
    <property type="protein sequence ID" value="CAK9048680.1"/>
    <property type="molecule type" value="Genomic_DNA"/>
</dbReference>
<organism evidence="2 3">
    <name type="scientific">Durusdinium trenchii</name>
    <dbReference type="NCBI Taxonomy" id="1381693"/>
    <lineage>
        <taxon>Eukaryota</taxon>
        <taxon>Sar</taxon>
        <taxon>Alveolata</taxon>
        <taxon>Dinophyceae</taxon>
        <taxon>Suessiales</taxon>
        <taxon>Symbiodiniaceae</taxon>
        <taxon>Durusdinium</taxon>
    </lineage>
</organism>
<dbReference type="SMART" id="SM00220">
    <property type="entry name" value="S_TKc"/>
    <property type="match status" value="1"/>
</dbReference>
<dbReference type="Gene3D" id="3.30.200.20">
    <property type="entry name" value="Phosphorylase Kinase, domain 1"/>
    <property type="match status" value="1"/>
</dbReference>
<dbReference type="Pfam" id="PF00069">
    <property type="entry name" value="Pkinase"/>
    <property type="match status" value="1"/>
</dbReference>
<sequence length="297" mass="33235">MTWSRAISGGSATSCTSSIIEENYTVVKNLGSGGFGQVSEVKEKTGAKKHFAWKQVSLEKDPYGENEVNLLRDLKHEGIVKIIEAHNADGMVDMVLELCNQGSMQEYIEQRFERVPMSYEKLYMAPEFFQITSCMTQLLEAIKFLHENCVAHRDVKPANVLLASGRRWKLADFGLATKFQPGVFLKSNVGTRPFQAPEVAQKCYTEKCDIYSTGILFIALTIGKAYSRPEDLESEEEKAAAVQLLDEKRWRNQELGTHALDFAKSMIRTPENDRPSAAEALDNSWFNSTSGPCCVIA</sequence>
<evidence type="ECO:0000313" key="2">
    <source>
        <dbReference type="EMBL" id="CAK9048680.1"/>
    </source>
</evidence>
<dbReference type="PROSITE" id="PS00108">
    <property type="entry name" value="PROTEIN_KINASE_ST"/>
    <property type="match status" value="1"/>
</dbReference>
<protein>
    <recommendedName>
        <fullName evidence="1">Protein kinase domain-containing protein</fullName>
    </recommendedName>
</protein>
<comment type="caution">
    <text evidence="2">The sequence shown here is derived from an EMBL/GenBank/DDBJ whole genome shotgun (WGS) entry which is preliminary data.</text>
</comment>
<gene>
    <name evidence="2" type="ORF">CCMP2556_LOCUS25031</name>
</gene>
<dbReference type="InterPro" id="IPR000719">
    <property type="entry name" value="Prot_kinase_dom"/>
</dbReference>
<name>A0ABP0MEU5_9DINO</name>
<dbReference type="PANTHER" id="PTHR44167:SF24">
    <property type="entry name" value="SERINE_THREONINE-PROTEIN KINASE CHK2"/>
    <property type="match status" value="1"/>
</dbReference>
<dbReference type="InterPro" id="IPR011009">
    <property type="entry name" value="Kinase-like_dom_sf"/>
</dbReference>
<reference evidence="2 3" key="1">
    <citation type="submission" date="2024-02" db="EMBL/GenBank/DDBJ databases">
        <authorList>
            <person name="Chen Y."/>
            <person name="Shah S."/>
            <person name="Dougan E. K."/>
            <person name="Thang M."/>
            <person name="Chan C."/>
        </authorList>
    </citation>
    <scope>NUCLEOTIDE SEQUENCE [LARGE SCALE GENOMIC DNA]</scope>
</reference>